<dbReference type="GO" id="GO:0006189">
    <property type="term" value="P:'de novo' IMP biosynthetic process"/>
    <property type="evidence" value="ECO:0007669"/>
    <property type="project" value="UniProtKB-UniRule"/>
</dbReference>
<dbReference type="EC" id="3.5.1.2" evidence="8"/>
<keyword evidence="7 8" id="KW-0315">Glutamine amidotransferase</keyword>
<keyword evidence="1 8" id="KW-0963">Cytoplasm</keyword>
<comment type="subcellular location">
    <subcellularLocation>
        <location evidence="8">Cytoplasm</location>
    </subcellularLocation>
</comment>
<evidence type="ECO:0000256" key="7">
    <source>
        <dbReference type="ARBA" id="ARBA00022962"/>
    </source>
</evidence>
<dbReference type="NCBIfam" id="NF002252">
    <property type="entry name" value="PRK01175.1"/>
    <property type="match status" value="1"/>
</dbReference>
<evidence type="ECO:0000256" key="6">
    <source>
        <dbReference type="ARBA" id="ARBA00022840"/>
    </source>
</evidence>
<comment type="caution">
    <text evidence="9">The sequence shown here is derived from an EMBL/GenBank/DDBJ whole genome shotgun (WGS) entry which is preliminary data.</text>
</comment>
<name>A0A7K4FMM9_9ARCH</name>
<dbReference type="AlphaFoldDB" id="A0A7K4FMM9"/>
<dbReference type="SMART" id="SM01211">
    <property type="entry name" value="GATase_5"/>
    <property type="match status" value="1"/>
</dbReference>
<keyword evidence="4 8" id="KW-0658">Purine biosynthesis</keyword>
<feature type="active site" evidence="8">
    <location>
        <position position="224"/>
    </location>
</feature>
<feature type="active site" evidence="8">
    <location>
        <position position="222"/>
    </location>
</feature>
<dbReference type="PIRSF" id="PIRSF001586">
    <property type="entry name" value="FGAM_synth_I"/>
    <property type="match status" value="1"/>
</dbReference>
<reference evidence="9 10" key="1">
    <citation type="submission" date="2020-05" db="EMBL/GenBank/DDBJ databases">
        <authorList>
            <person name="Zhang R."/>
        </authorList>
    </citation>
    <scope>NUCLEOTIDE SEQUENCE [LARGE SCALE GENOMIC DNA]</scope>
    <source>
        <strain evidence="9 10">DSM 28986</strain>
    </source>
</reference>
<dbReference type="GO" id="GO:0005737">
    <property type="term" value="C:cytoplasm"/>
    <property type="evidence" value="ECO:0007669"/>
    <property type="project" value="UniProtKB-SubCell"/>
</dbReference>
<dbReference type="NCBIfam" id="TIGR01737">
    <property type="entry name" value="FGAM_synth_I"/>
    <property type="match status" value="1"/>
</dbReference>
<sequence length="260" mass="29443">MQSNELKAGILRMEGTNNEEEAFLSLRRSGFESEYVHVSEIGKKKFEDYDLLFIPGGFSAGDYVRAGAIFASRLAPHMNELNKFVDSGKILIGVCNGFQVLSELGMIPDTGTERKRTMVLGTNDSDRFECRYTYIKYTSKNKIFRRHFEGKILQVPVAHMEGKVIFDSKKTLDSVIENDQMIFQYTDINGTDSSYPWNPNGSVMDIAGLTNREGNVIGLMPHPERVYYGFQMMNDGNKHKNGTGEVFFNSLYEYTKKLGA</sequence>
<evidence type="ECO:0000256" key="5">
    <source>
        <dbReference type="ARBA" id="ARBA00022801"/>
    </source>
</evidence>
<dbReference type="PROSITE" id="PS51273">
    <property type="entry name" value="GATASE_TYPE_1"/>
    <property type="match status" value="1"/>
</dbReference>
<evidence type="ECO:0000256" key="4">
    <source>
        <dbReference type="ARBA" id="ARBA00022755"/>
    </source>
</evidence>
<dbReference type="Gene3D" id="3.40.50.880">
    <property type="match status" value="1"/>
</dbReference>
<comment type="subunit">
    <text evidence="8">Part of the FGAM synthase complex composed of 1 PurL, 1 PurQ and 2 PurS subunits.</text>
</comment>
<comment type="catalytic activity">
    <reaction evidence="8">
        <text>L-glutamine + H2O = L-glutamate + NH4(+)</text>
        <dbReference type="Rhea" id="RHEA:15889"/>
        <dbReference type="ChEBI" id="CHEBI:15377"/>
        <dbReference type="ChEBI" id="CHEBI:28938"/>
        <dbReference type="ChEBI" id="CHEBI:29985"/>
        <dbReference type="ChEBI" id="CHEBI:58359"/>
        <dbReference type="EC" id="3.5.1.2"/>
    </reaction>
</comment>
<protein>
    <recommendedName>
        <fullName evidence="8">Phosphoribosylformylglycinamidine synthase subunit PurQ</fullName>
        <shortName evidence="8">FGAM synthase</shortName>
        <ecNumber evidence="8">6.3.5.3</ecNumber>
    </recommendedName>
    <alternativeName>
        <fullName evidence="8">Formylglycinamide ribonucleotide amidotransferase subunit I</fullName>
        <shortName evidence="8">FGAR amidotransferase I</shortName>
        <shortName evidence="8">FGAR-AT I</shortName>
    </alternativeName>
    <alternativeName>
        <fullName evidence="8">Glutaminase PurQ</fullName>
        <ecNumber evidence="8">3.5.1.2</ecNumber>
    </alternativeName>
    <alternativeName>
        <fullName evidence="8">Phosphoribosylformylglycinamidine synthase subunit I</fullName>
    </alternativeName>
</protein>
<dbReference type="PANTHER" id="PTHR10099">
    <property type="entry name" value="PHOSPHORIBOSYLFORMYLGLYCINAMIDINE SYNTHASE"/>
    <property type="match status" value="1"/>
</dbReference>
<dbReference type="HAMAP" id="MF_00421">
    <property type="entry name" value="PurQ"/>
    <property type="match status" value="1"/>
</dbReference>
<dbReference type="UniPathway" id="UPA00074">
    <property type="reaction ID" value="UER00128"/>
</dbReference>
<dbReference type="RefSeq" id="WP_171481284.1">
    <property type="nucleotide sequence ID" value="NZ_JABGBP010000053.1"/>
</dbReference>
<comment type="function">
    <text evidence="8">Part of the phosphoribosylformylglycinamidine synthase complex involved in the purines biosynthetic pathway. Catalyzes the ATP-dependent conversion of formylglycinamide ribonucleotide (FGAR) and glutamine to yield formylglycinamidine ribonucleotide (FGAM) and glutamate. The FGAM synthase complex is composed of three subunits. PurQ produces an ammonia molecule by converting glutamine to glutamate. PurL transfers the ammonia molecule to FGAR to form FGAM in an ATP-dependent manner. PurS interacts with PurQ and PurL and is thought to assist in the transfer of the ammonia molecule from PurQ to PurL.</text>
</comment>
<evidence type="ECO:0000256" key="3">
    <source>
        <dbReference type="ARBA" id="ARBA00022741"/>
    </source>
</evidence>
<evidence type="ECO:0000256" key="8">
    <source>
        <dbReference type="HAMAP-Rule" id="MF_00421"/>
    </source>
</evidence>
<dbReference type="InterPro" id="IPR029062">
    <property type="entry name" value="Class_I_gatase-like"/>
</dbReference>
<dbReference type="GO" id="GO:0004642">
    <property type="term" value="F:phosphoribosylformylglycinamidine synthase activity"/>
    <property type="evidence" value="ECO:0007669"/>
    <property type="project" value="UniProtKB-UniRule"/>
</dbReference>
<keyword evidence="2 8" id="KW-0436">Ligase</keyword>
<evidence type="ECO:0000313" key="10">
    <source>
        <dbReference type="Proteomes" id="UP000546917"/>
    </source>
</evidence>
<organism evidence="9 10">
    <name type="scientific">Ferroplasma acidiphilum</name>
    <dbReference type="NCBI Taxonomy" id="74969"/>
    <lineage>
        <taxon>Archaea</taxon>
        <taxon>Methanobacteriati</taxon>
        <taxon>Thermoplasmatota</taxon>
        <taxon>Thermoplasmata</taxon>
        <taxon>Thermoplasmatales</taxon>
        <taxon>Ferroplasmaceae</taxon>
        <taxon>Ferroplasma</taxon>
    </lineage>
</organism>
<evidence type="ECO:0000256" key="2">
    <source>
        <dbReference type="ARBA" id="ARBA00022598"/>
    </source>
</evidence>
<dbReference type="GO" id="GO:0004359">
    <property type="term" value="F:glutaminase activity"/>
    <property type="evidence" value="ECO:0007669"/>
    <property type="project" value="UniProtKB-EC"/>
</dbReference>
<comment type="pathway">
    <text evidence="8">Purine metabolism; IMP biosynthesis via de novo pathway; 5-amino-1-(5-phospho-D-ribosyl)imidazole from N(2)-formyl-N(1)-(5-phospho-D-ribosyl)glycinamide: step 1/2.</text>
</comment>
<gene>
    <name evidence="8 9" type="primary">purQ</name>
    <name evidence="9" type="ORF">HLB00_02005</name>
</gene>
<keyword evidence="5 8" id="KW-0378">Hydrolase</keyword>
<dbReference type="Pfam" id="PF13507">
    <property type="entry name" value="GATase_5"/>
    <property type="match status" value="1"/>
</dbReference>
<feature type="active site" description="Nucleophile" evidence="8">
    <location>
        <position position="95"/>
    </location>
</feature>
<dbReference type="PANTHER" id="PTHR10099:SF1">
    <property type="entry name" value="PHOSPHORIBOSYLFORMYLGLYCINAMIDINE SYNTHASE"/>
    <property type="match status" value="1"/>
</dbReference>
<accession>A0A7K4FMM9</accession>
<dbReference type="EC" id="6.3.5.3" evidence="8"/>
<proteinExistence type="inferred from homology"/>
<dbReference type="EMBL" id="JABGBP010000053">
    <property type="protein sequence ID" value="NOL59608.1"/>
    <property type="molecule type" value="Genomic_DNA"/>
</dbReference>
<dbReference type="Proteomes" id="UP000546917">
    <property type="component" value="Unassembled WGS sequence"/>
</dbReference>
<comment type="catalytic activity">
    <reaction evidence="8">
        <text>N(2)-formyl-N(1)-(5-phospho-beta-D-ribosyl)glycinamide + L-glutamine + ATP + H2O = 2-formamido-N(1)-(5-O-phospho-beta-D-ribosyl)acetamidine + L-glutamate + ADP + phosphate + H(+)</text>
        <dbReference type="Rhea" id="RHEA:17129"/>
        <dbReference type="ChEBI" id="CHEBI:15377"/>
        <dbReference type="ChEBI" id="CHEBI:15378"/>
        <dbReference type="ChEBI" id="CHEBI:29985"/>
        <dbReference type="ChEBI" id="CHEBI:30616"/>
        <dbReference type="ChEBI" id="CHEBI:43474"/>
        <dbReference type="ChEBI" id="CHEBI:58359"/>
        <dbReference type="ChEBI" id="CHEBI:147286"/>
        <dbReference type="ChEBI" id="CHEBI:147287"/>
        <dbReference type="ChEBI" id="CHEBI:456216"/>
        <dbReference type="EC" id="6.3.5.3"/>
    </reaction>
</comment>
<dbReference type="GO" id="GO:0005524">
    <property type="term" value="F:ATP binding"/>
    <property type="evidence" value="ECO:0007669"/>
    <property type="project" value="UniProtKB-KW"/>
</dbReference>
<evidence type="ECO:0000256" key="1">
    <source>
        <dbReference type="ARBA" id="ARBA00022490"/>
    </source>
</evidence>
<dbReference type="InterPro" id="IPR010075">
    <property type="entry name" value="PRibForGlyAmidine_synth_PurQ"/>
</dbReference>
<dbReference type="SUPFAM" id="SSF52317">
    <property type="entry name" value="Class I glutamine amidotransferase-like"/>
    <property type="match status" value="1"/>
</dbReference>
<keyword evidence="3 8" id="KW-0547">Nucleotide-binding</keyword>
<evidence type="ECO:0000313" key="9">
    <source>
        <dbReference type="EMBL" id="NOL59608.1"/>
    </source>
</evidence>
<keyword evidence="6 8" id="KW-0067">ATP-binding</keyword>